<feature type="compositionally biased region" description="Basic residues" evidence="1">
    <location>
        <begin position="264"/>
        <end position="283"/>
    </location>
</feature>
<accession>A7AWG4</accession>
<dbReference type="OMA" id="GRSHYDG"/>
<feature type="compositionally biased region" description="Basic residues" evidence="1">
    <location>
        <begin position="317"/>
        <end position="329"/>
    </location>
</feature>
<feature type="compositionally biased region" description="Low complexity" evidence="1">
    <location>
        <begin position="217"/>
        <end position="227"/>
    </location>
</feature>
<reference evidence="3" key="3">
    <citation type="journal article" date="2021" name="Int. J. Parasitol.">
        <title>Comparative analysis of gene expression between Babesia bovis blood stages and kinetes allowed by improved genome annotation.</title>
        <authorList>
            <person name="Ueti M.W."/>
            <person name="Johnson W.C."/>
            <person name="Kappmeyer L.S."/>
            <person name="Herndon D.R."/>
            <person name="Mousel M.R."/>
            <person name="Reif K.E."/>
            <person name="Taus N.S."/>
            <person name="Ifeonu O.O."/>
            <person name="Silva J.C."/>
            <person name="Suarez C.E."/>
            <person name="Brayton K.A."/>
        </authorList>
    </citation>
    <scope>NUCLEOTIDE SEQUENCE [LARGE SCALE GENOMIC DNA]</scope>
</reference>
<dbReference type="PANTHER" id="PTHR36562:SF5">
    <property type="entry name" value="SERINE_ARGININE REPETITIVE MATRIX 2"/>
    <property type="match status" value="1"/>
</dbReference>
<feature type="region of interest" description="Disordered" evidence="1">
    <location>
        <begin position="126"/>
        <end position="452"/>
    </location>
</feature>
<sequence>MFNGVGLTTPRGSGTNGYVQRSLANLPPIRISKHDDSRLPVNKPKFRVNSEIAQHEKLRSLEVKLLELRIQNADKMSAEELEAFISNERQRLMKLLENDMMGAHVKDNQSNMLAEMKLKQNQKMEDALKLRPKEKNVKTAREQRNSDRNTREGRIVSTHDFKDRHITSHSKSRSRDRSYHRSYVNKGRRNKSSSVDSYMRGRNSRRHRRSYSRDYSDSSGRSSSDSSEYSRRSYRRSSSRSSDYSRSSYYETPDASRSESFRSLSRRRSVSKSHREHASRHYSHRVERRNTSRYRRERRHSSESSGSMERSYSKGAVYRRRSRVDHRKRQYDDRSISKGVKRNITRKDRKISRSSSRDYDSSHTYNNRSHSSRRRSRRSYRSHSNSRYASGSPIRGSGSNDHEFSPDISNRRHIAQETLSDADHMSDSQHTQSLELGNEGYSTDSSMEHSDN</sequence>
<dbReference type="EMBL" id="AAXT01000005">
    <property type="protein sequence ID" value="EDO05392.1"/>
    <property type="molecule type" value="Genomic_DNA"/>
</dbReference>
<evidence type="ECO:0000313" key="2">
    <source>
        <dbReference type="EMBL" id="EDO05392.1"/>
    </source>
</evidence>
<protein>
    <recommendedName>
        <fullName evidence="4">CWF21 domain-containing protein</fullName>
    </recommendedName>
</protein>
<organism evidence="2 3">
    <name type="scientific">Babesia bovis</name>
    <dbReference type="NCBI Taxonomy" id="5865"/>
    <lineage>
        <taxon>Eukaryota</taxon>
        <taxon>Sar</taxon>
        <taxon>Alveolata</taxon>
        <taxon>Apicomplexa</taxon>
        <taxon>Aconoidasida</taxon>
        <taxon>Piroplasmida</taxon>
        <taxon>Babesiidae</taxon>
        <taxon>Babesia</taxon>
    </lineage>
</organism>
<evidence type="ECO:0000313" key="3">
    <source>
        <dbReference type="Proteomes" id="UP000002173"/>
    </source>
</evidence>
<name>A7AWG4_BABBO</name>
<dbReference type="KEGG" id="bbo:BBOV_I003100"/>
<dbReference type="STRING" id="5865.A7AWG4"/>
<evidence type="ECO:0000256" key="1">
    <source>
        <dbReference type="SAM" id="MobiDB-lite"/>
    </source>
</evidence>
<keyword evidence="3" id="KW-1185">Reference proteome</keyword>
<dbReference type="PANTHER" id="PTHR36562">
    <property type="entry name" value="SERINE/ARGININE REPETITIVE MATRIX 2"/>
    <property type="match status" value="1"/>
</dbReference>
<dbReference type="RefSeq" id="XP_001608960.1">
    <property type="nucleotide sequence ID" value="XM_001608910.1"/>
</dbReference>
<feature type="compositionally biased region" description="Polar residues" evidence="1">
    <location>
        <begin position="428"/>
        <end position="445"/>
    </location>
</feature>
<feature type="compositionally biased region" description="Basic and acidic residues" evidence="1">
    <location>
        <begin position="126"/>
        <end position="166"/>
    </location>
</feature>
<dbReference type="InParanoid" id="A7AWG4"/>
<feature type="compositionally biased region" description="Low complexity" evidence="1">
    <location>
        <begin position="239"/>
        <end position="250"/>
    </location>
</feature>
<feature type="compositionally biased region" description="Basic residues" evidence="1">
    <location>
        <begin position="370"/>
        <end position="381"/>
    </location>
</feature>
<dbReference type="VEuPathDB" id="PiroplasmaDB:BBOV_I003100"/>
<dbReference type="GeneID" id="5477176"/>
<gene>
    <name evidence="2" type="ORF">BBOV_I003100</name>
</gene>
<dbReference type="Proteomes" id="UP000002173">
    <property type="component" value="Unassembled WGS sequence"/>
</dbReference>
<proteinExistence type="predicted"/>
<comment type="caution">
    <text evidence="2">The sequence shown here is derived from an EMBL/GenBank/DDBJ whole genome shotgun (WGS) entry which is preliminary data.</text>
</comment>
<dbReference type="eggNOG" id="KOG1869">
    <property type="taxonomic scope" value="Eukaryota"/>
</dbReference>
<dbReference type="GO" id="GO:0005634">
    <property type="term" value="C:nucleus"/>
    <property type="evidence" value="ECO:0007669"/>
    <property type="project" value="TreeGrafter"/>
</dbReference>
<dbReference type="InterPro" id="IPR051372">
    <property type="entry name" value="CWC21"/>
</dbReference>
<feature type="compositionally biased region" description="Basic residues" evidence="1">
    <location>
        <begin position="339"/>
        <end position="352"/>
    </location>
</feature>
<reference evidence="3" key="2">
    <citation type="journal article" date="2020" name="Data Brief">
        <title>Transcriptome dataset of Babesia bovis life stages within vertebrate and invertebrate hosts.</title>
        <authorList>
            <person name="Ueti M.W."/>
            <person name="Johnson W.C."/>
            <person name="Kappmeyer L.S."/>
            <person name="Herndon D.R."/>
            <person name="Mousel M.R."/>
            <person name="Reif K.E."/>
            <person name="Taus N.S."/>
            <person name="Ifeonu O.O."/>
            <person name="Silva J.C."/>
            <person name="Suarez C.E."/>
            <person name="Brayton K.A."/>
        </authorList>
    </citation>
    <scope>NUCLEOTIDE SEQUENCE [LARGE SCALE GENOMIC DNA]</scope>
</reference>
<evidence type="ECO:0008006" key="4">
    <source>
        <dbReference type="Google" id="ProtNLM"/>
    </source>
</evidence>
<dbReference type="AlphaFoldDB" id="A7AWG4"/>
<dbReference type="CDD" id="cd21372">
    <property type="entry name" value="cwf21_CWC21-like"/>
    <property type="match status" value="1"/>
</dbReference>
<reference evidence="2 3" key="1">
    <citation type="journal article" date="2007" name="PLoS Pathog.">
        <title>Genome sequence of Babesia bovis and comparative analysis of apicomplexan hemoprotozoa.</title>
        <authorList>
            <person name="Brayton K.A."/>
            <person name="Lau A.O.T."/>
            <person name="Herndon D.R."/>
            <person name="Hannick L."/>
            <person name="Kappmeyer L.S."/>
            <person name="Berens S.J."/>
            <person name="Bidwell S.L."/>
            <person name="Brown W.C."/>
            <person name="Crabtree J."/>
            <person name="Fadrosh D."/>
            <person name="Feldblum T."/>
            <person name="Forberger H.A."/>
            <person name="Haas B.J."/>
            <person name="Howell J.M."/>
            <person name="Khouri H."/>
            <person name="Koo H."/>
            <person name="Mann D.J."/>
            <person name="Norimine J."/>
            <person name="Paulsen I.T."/>
            <person name="Radune D."/>
            <person name="Ren Q."/>
            <person name="Smith R.K. Jr."/>
            <person name="Suarez C.E."/>
            <person name="White O."/>
            <person name="Wortman J.R."/>
            <person name="Knowles D.P. Jr."/>
            <person name="McElwain T.F."/>
            <person name="Nene V.M."/>
        </authorList>
    </citation>
    <scope>NUCLEOTIDE SEQUENCE [LARGE SCALE GENOMIC DNA]</scope>
    <source>
        <strain evidence="2">T2Bo</strain>
    </source>
</reference>